<gene>
    <name evidence="4" type="ORF">Adt_09026</name>
</gene>
<evidence type="ECO:0000256" key="1">
    <source>
        <dbReference type="ARBA" id="ARBA00007626"/>
    </source>
</evidence>
<keyword evidence="2" id="KW-0677">Repeat</keyword>
<evidence type="ECO:0000256" key="2">
    <source>
        <dbReference type="ARBA" id="ARBA00022737"/>
    </source>
</evidence>
<protein>
    <submittedName>
        <fullName evidence="4">Pentatricopeptide repeat-containing protein</fullName>
    </submittedName>
</protein>
<reference evidence="5" key="1">
    <citation type="submission" date="2024-07" db="EMBL/GenBank/DDBJ databases">
        <title>Two chromosome-level genome assemblies of Korean endemic species Abeliophyllum distichum and Forsythia ovata (Oleaceae).</title>
        <authorList>
            <person name="Jang H."/>
        </authorList>
    </citation>
    <scope>NUCLEOTIDE SEQUENCE [LARGE SCALE GENOMIC DNA]</scope>
</reference>
<name>A0ABD1UG94_9LAMI</name>
<dbReference type="EMBL" id="JBFOLK010000003">
    <property type="protein sequence ID" value="KAL2523972.1"/>
    <property type="molecule type" value="Genomic_DNA"/>
</dbReference>
<organism evidence="4 5">
    <name type="scientific">Abeliophyllum distichum</name>
    <dbReference type="NCBI Taxonomy" id="126358"/>
    <lineage>
        <taxon>Eukaryota</taxon>
        <taxon>Viridiplantae</taxon>
        <taxon>Streptophyta</taxon>
        <taxon>Embryophyta</taxon>
        <taxon>Tracheophyta</taxon>
        <taxon>Spermatophyta</taxon>
        <taxon>Magnoliopsida</taxon>
        <taxon>eudicotyledons</taxon>
        <taxon>Gunneridae</taxon>
        <taxon>Pentapetalae</taxon>
        <taxon>asterids</taxon>
        <taxon>lamiids</taxon>
        <taxon>Lamiales</taxon>
        <taxon>Oleaceae</taxon>
        <taxon>Forsythieae</taxon>
        <taxon>Abeliophyllum</taxon>
    </lineage>
</organism>
<proteinExistence type="inferred from homology"/>
<evidence type="ECO:0000313" key="4">
    <source>
        <dbReference type="EMBL" id="KAL2523972.1"/>
    </source>
</evidence>
<dbReference type="PANTHER" id="PTHR47447:SF17">
    <property type="entry name" value="OS12G0638900 PROTEIN"/>
    <property type="match status" value="1"/>
</dbReference>
<keyword evidence="5" id="KW-1185">Reference proteome</keyword>
<dbReference type="AlphaFoldDB" id="A0ABD1UG94"/>
<dbReference type="InterPro" id="IPR002885">
    <property type="entry name" value="PPR_rpt"/>
</dbReference>
<dbReference type="PANTHER" id="PTHR47447">
    <property type="entry name" value="OS03G0856100 PROTEIN"/>
    <property type="match status" value="1"/>
</dbReference>
<dbReference type="NCBIfam" id="TIGR00756">
    <property type="entry name" value="PPR"/>
    <property type="match status" value="1"/>
</dbReference>
<accession>A0ABD1UG94</accession>
<dbReference type="PROSITE" id="PS51375">
    <property type="entry name" value="PPR"/>
    <property type="match status" value="1"/>
</dbReference>
<dbReference type="Gene3D" id="1.25.40.10">
    <property type="entry name" value="Tetratricopeptide repeat domain"/>
    <property type="match status" value="1"/>
</dbReference>
<evidence type="ECO:0000313" key="5">
    <source>
        <dbReference type="Proteomes" id="UP001604336"/>
    </source>
</evidence>
<sequence>MNLKRVNYTNGPHSFRFVTISSPFFFLADITPAPRPLTPFLHDFLHQRQTTSTSVEPQNLTSFIHRTRRRIRKLRDPNKGKPWSHHRLSPQGEFILQSLIDPQFNIEKLDEVLLNLCNSCDEEIGSSELSIETICFDVLGIIKALRFYKKCDLALKVFEWVRNRPDSDKLVNGSTVAVIISMWGKEGQVSAAASFFHNLHNDGFGIDVYAYTSLITIFANNRRYREAVMVFKKMEEEGCKPTLISINGERLVADCDGFPTTSVVTSTRRHLVFHGGGG</sequence>
<comment type="caution">
    <text evidence="4">The sequence shown here is derived from an EMBL/GenBank/DDBJ whole genome shotgun (WGS) entry which is preliminary data.</text>
</comment>
<dbReference type="Pfam" id="PF13812">
    <property type="entry name" value="PPR_3"/>
    <property type="match status" value="1"/>
</dbReference>
<feature type="repeat" description="PPR" evidence="3">
    <location>
        <begin position="207"/>
        <end position="241"/>
    </location>
</feature>
<dbReference type="Proteomes" id="UP001604336">
    <property type="component" value="Unassembled WGS sequence"/>
</dbReference>
<dbReference type="InterPro" id="IPR011990">
    <property type="entry name" value="TPR-like_helical_dom_sf"/>
</dbReference>
<comment type="similarity">
    <text evidence="1">Belongs to the PPR family. P subfamily.</text>
</comment>
<evidence type="ECO:0000256" key="3">
    <source>
        <dbReference type="PROSITE-ProRule" id="PRU00708"/>
    </source>
</evidence>